<dbReference type="InterPro" id="IPR019734">
    <property type="entry name" value="TPR_rpt"/>
</dbReference>
<dbReference type="GO" id="GO:0005886">
    <property type="term" value="C:plasma membrane"/>
    <property type="evidence" value="ECO:0007669"/>
    <property type="project" value="TreeGrafter"/>
</dbReference>
<dbReference type="PANTHER" id="PTHR45081:SF1">
    <property type="entry name" value="EF HAND FAMILY PROTEIN, PUTATIVE, EXPRESSED-RELATED"/>
    <property type="match status" value="1"/>
</dbReference>
<proteinExistence type="predicted"/>
<comment type="caution">
    <text evidence="3">The sequence shown here is derived from an EMBL/GenBank/DDBJ whole genome shotgun (WGS) entry which is preliminary data.</text>
</comment>
<dbReference type="PROSITE" id="PS50293">
    <property type="entry name" value="TPR_REGION"/>
    <property type="match status" value="2"/>
</dbReference>
<keyword evidence="4" id="KW-1185">Reference proteome</keyword>
<dbReference type="AlphaFoldDB" id="A0AAE0BJS5"/>
<sequence length="805" mass="87273">MVVETRGPEVHISIRERRGLNNKLQVLRETPRLLLQKVSPKKSPYGDDEEGISRGPGTNNQLLGVKERLQLILPFAVERPKEFSRKLRALQSEASQQDSCEESAECLCALAQAIEREGLHDKKRLDSAECYRLALTLRPEWQKLDLIFHYGNCLYASGRYGEAVEAYRSGVEGLSVECLHERDASCPLPPPAINAKPSSATRAPFSARIYVNLGVALEAQDKLEEAMQAYRGAISLYPDYPAAHKLLGGIWIALGRMQAAEGSLMRAVELNPELAEAWTDLGTARHWLGDIQGALPAFEKAIELQPTQVVAHWNLAMAQRDAGEFQDAICSLEMAVQLQPTLWGAHLQLGLCALLLGQPRGGASVAEEALAAAASKANKGLEGVTTAIQAMLRTAENTSAADAEEAEDALLFNDQFGEQTVMTLPMPASVRGGAVSLAKLWTKHCDRRGRDGKLGARLARLRHTLQASGARRLQPLKQIGIGSIRLNRERSAGNQVSGGEKRPSGALPEGYSVAHKTKSHTGGYQVILNIDAENGQAPAVETSGRALPGGKSWRDTGAQVKRQRPPSNEVSPTDAPEGHLSLRVWEELPGGPEGSPEAQQAASPMRAALKRMACVSKNARAQVMSLVGKKGGDSPLQQDRKGGMQEMAQALVQDQDKELFEEAGKPEAVHAKLFSPLGRGRYGRQYQKLEHASEGGASGGVPDSPPRVLSLRERHQQQTTPTTPDTQAPNFLSILIADEEGDTNTVDTPLLDAIGDVSSWNIGEADKECDEALSDREEYEAADEWRGLLDAEGRNVQRSLLSSRG</sequence>
<feature type="repeat" description="TPR" evidence="1">
    <location>
        <begin position="207"/>
        <end position="240"/>
    </location>
</feature>
<dbReference type="SMART" id="SM00028">
    <property type="entry name" value="TPR"/>
    <property type="match status" value="6"/>
</dbReference>
<dbReference type="PANTHER" id="PTHR45081">
    <property type="entry name" value="EF HAND FAMILY PROTEIN, PUTATIVE, EXPRESSED-RELATED"/>
    <property type="match status" value="1"/>
</dbReference>
<dbReference type="InterPro" id="IPR011990">
    <property type="entry name" value="TPR-like_helical_dom_sf"/>
</dbReference>
<name>A0AAE0BJS5_9CHLO</name>
<reference evidence="3 4" key="1">
    <citation type="journal article" date="2015" name="Genome Biol. Evol.">
        <title>Comparative Genomics of a Bacterivorous Green Alga Reveals Evolutionary Causalities and Consequences of Phago-Mixotrophic Mode of Nutrition.</title>
        <authorList>
            <person name="Burns J.A."/>
            <person name="Paasch A."/>
            <person name="Narechania A."/>
            <person name="Kim E."/>
        </authorList>
    </citation>
    <scope>NUCLEOTIDE SEQUENCE [LARGE SCALE GENOMIC DNA]</scope>
    <source>
        <strain evidence="3 4">PLY_AMNH</strain>
    </source>
</reference>
<evidence type="ECO:0000256" key="2">
    <source>
        <dbReference type="SAM" id="MobiDB-lite"/>
    </source>
</evidence>
<organism evidence="3 4">
    <name type="scientific">Cymbomonas tetramitiformis</name>
    <dbReference type="NCBI Taxonomy" id="36881"/>
    <lineage>
        <taxon>Eukaryota</taxon>
        <taxon>Viridiplantae</taxon>
        <taxon>Chlorophyta</taxon>
        <taxon>Pyramimonadophyceae</taxon>
        <taxon>Pyramimonadales</taxon>
        <taxon>Pyramimonadaceae</taxon>
        <taxon>Cymbomonas</taxon>
    </lineage>
</organism>
<feature type="repeat" description="TPR" evidence="1">
    <location>
        <begin position="275"/>
        <end position="308"/>
    </location>
</feature>
<dbReference type="Proteomes" id="UP001190700">
    <property type="component" value="Unassembled WGS sequence"/>
</dbReference>
<feature type="repeat" description="TPR" evidence="1">
    <location>
        <begin position="241"/>
        <end position="274"/>
    </location>
</feature>
<dbReference type="Pfam" id="PF13432">
    <property type="entry name" value="TPR_16"/>
    <property type="match status" value="1"/>
</dbReference>
<keyword evidence="1" id="KW-0802">TPR repeat</keyword>
<evidence type="ECO:0000313" key="4">
    <source>
        <dbReference type="Proteomes" id="UP001190700"/>
    </source>
</evidence>
<protein>
    <submittedName>
        <fullName evidence="3">Uncharacterized protein</fullName>
    </submittedName>
</protein>
<dbReference type="Pfam" id="PF14559">
    <property type="entry name" value="TPR_19"/>
    <property type="match status" value="1"/>
</dbReference>
<feature type="region of interest" description="Disordered" evidence="2">
    <location>
        <begin position="39"/>
        <end position="59"/>
    </location>
</feature>
<dbReference type="SUPFAM" id="SSF48452">
    <property type="entry name" value="TPR-like"/>
    <property type="match status" value="2"/>
</dbReference>
<evidence type="ECO:0000256" key="1">
    <source>
        <dbReference type="PROSITE-ProRule" id="PRU00339"/>
    </source>
</evidence>
<evidence type="ECO:0000313" key="3">
    <source>
        <dbReference type="EMBL" id="KAK3236959.1"/>
    </source>
</evidence>
<dbReference type="EMBL" id="LGRX02034755">
    <property type="protein sequence ID" value="KAK3236959.1"/>
    <property type="molecule type" value="Genomic_DNA"/>
</dbReference>
<dbReference type="PROSITE" id="PS50005">
    <property type="entry name" value="TPR"/>
    <property type="match status" value="3"/>
</dbReference>
<feature type="region of interest" description="Disordered" evidence="2">
    <location>
        <begin position="490"/>
        <end position="510"/>
    </location>
</feature>
<accession>A0AAE0BJS5</accession>
<feature type="region of interest" description="Disordered" evidence="2">
    <location>
        <begin position="540"/>
        <end position="579"/>
    </location>
</feature>
<dbReference type="Gene3D" id="1.25.40.10">
    <property type="entry name" value="Tetratricopeptide repeat domain"/>
    <property type="match status" value="2"/>
</dbReference>
<gene>
    <name evidence="3" type="ORF">CYMTET_52933</name>
</gene>